<evidence type="ECO:0000313" key="1">
    <source>
        <dbReference type="EMBL" id="AIY67010.1"/>
    </source>
</evidence>
<dbReference type="EMBL" id="CP009889">
    <property type="protein sequence ID" value="AIY67010.1"/>
    <property type="molecule type" value="Genomic_DNA"/>
</dbReference>
<reference evidence="1 2" key="1">
    <citation type="submission" date="2014-11" db="EMBL/GenBank/DDBJ databases">
        <title>Complete Genome Sequence of Pseudoalteromonas sp. Strain OCN003 Isolated from Kaneohe Bay, Oahu, Hawaii.</title>
        <authorList>
            <person name="Beurmann S."/>
            <person name="Videau P."/>
            <person name="Ushijima B."/>
            <person name="Smith A.M."/>
            <person name="Aeby G.S."/>
            <person name="Callahan S.M."/>
            <person name="Belcaid M."/>
        </authorList>
    </citation>
    <scope>NUCLEOTIDE SEQUENCE [LARGE SCALE GENOMIC DNA]</scope>
    <source>
        <strain evidence="1 2">OCN003</strain>
    </source>
</reference>
<organism evidence="1 2">
    <name type="scientific">Pseudoalteromonas piratica</name>
    <dbReference type="NCBI Taxonomy" id="1348114"/>
    <lineage>
        <taxon>Bacteria</taxon>
        <taxon>Pseudomonadati</taxon>
        <taxon>Pseudomonadota</taxon>
        <taxon>Gammaproteobacteria</taxon>
        <taxon>Alteromonadales</taxon>
        <taxon>Pseudoalteromonadaceae</taxon>
        <taxon>Pseudoalteromonas</taxon>
    </lineage>
</organism>
<gene>
    <name evidence="1" type="ORF">OM33_18185</name>
</gene>
<dbReference type="Pfam" id="PF11173">
    <property type="entry name" value="DUF2960"/>
    <property type="match status" value="1"/>
</dbReference>
<dbReference type="KEGG" id="pseo:OM33_18185"/>
<evidence type="ECO:0000313" key="2">
    <source>
        <dbReference type="Proteomes" id="UP000030341"/>
    </source>
</evidence>
<dbReference type="OrthoDB" id="5820465at2"/>
<proteinExistence type="predicted"/>
<dbReference type="HOGENOM" id="CLU_190700_0_0_6"/>
<dbReference type="Proteomes" id="UP000030341">
    <property type="component" value="Chromosome 2"/>
</dbReference>
<evidence type="ECO:0008006" key="3">
    <source>
        <dbReference type="Google" id="ProtNLM"/>
    </source>
</evidence>
<dbReference type="STRING" id="1348114.OM33_18185"/>
<keyword evidence="2" id="KW-1185">Reference proteome</keyword>
<accession>A0A0A7EK13</accession>
<sequence>MAKKIQYTFNHQQKLINFAQDKYNSMFEAIAAAEGFDISDYSKMEHQVTLYAKDKAAIRNFRDEYFKKLGVTDITFIKE</sequence>
<name>A0A0A7EK13_9GAMM</name>
<dbReference type="AlphaFoldDB" id="A0A0A7EK13"/>
<dbReference type="InterPro" id="IPR021343">
    <property type="entry name" value="DUF2960"/>
</dbReference>
<protein>
    <recommendedName>
        <fullName evidence="3">DUF2960 domain-containing protein</fullName>
    </recommendedName>
</protein>
<dbReference type="RefSeq" id="WP_040135710.1">
    <property type="nucleotide sequence ID" value="NZ_CP009889.1"/>
</dbReference>
<dbReference type="eggNOG" id="ENOG5032ZCT">
    <property type="taxonomic scope" value="Bacteria"/>
</dbReference>